<dbReference type="SUPFAM" id="SSF51971">
    <property type="entry name" value="Nucleotide-binding domain"/>
    <property type="match status" value="1"/>
</dbReference>
<dbReference type="EMBL" id="AUZZ01004772">
    <property type="protein sequence ID" value="EQD52047.1"/>
    <property type="molecule type" value="Genomic_DNA"/>
</dbReference>
<feature type="non-terminal residue" evidence="1">
    <location>
        <position position="114"/>
    </location>
</feature>
<dbReference type="GO" id="GO:0008767">
    <property type="term" value="F:UDP-galactopyranose mutase activity"/>
    <property type="evidence" value="ECO:0007669"/>
    <property type="project" value="TreeGrafter"/>
</dbReference>
<dbReference type="GO" id="GO:0005829">
    <property type="term" value="C:cytosol"/>
    <property type="evidence" value="ECO:0007669"/>
    <property type="project" value="TreeGrafter"/>
</dbReference>
<accession>T1A519</accession>
<protein>
    <submittedName>
        <fullName evidence="1">Amine oxidase</fullName>
    </submittedName>
</protein>
<reference evidence="1" key="2">
    <citation type="journal article" date="2014" name="ISME J.">
        <title>Microbial stratification in low pH oxic and suboxic macroscopic growths along an acid mine drainage.</title>
        <authorList>
            <person name="Mendez-Garcia C."/>
            <person name="Mesa V."/>
            <person name="Sprenger R.R."/>
            <person name="Richter M."/>
            <person name="Diez M.S."/>
            <person name="Solano J."/>
            <person name="Bargiela R."/>
            <person name="Golyshina O.V."/>
            <person name="Manteca A."/>
            <person name="Ramos J.L."/>
            <person name="Gallego J.R."/>
            <person name="Llorente I."/>
            <person name="Martins Dos Santos V.A."/>
            <person name="Jensen O.N."/>
            <person name="Pelaez A.I."/>
            <person name="Sanchez J."/>
            <person name="Ferrer M."/>
        </authorList>
    </citation>
    <scope>NUCLEOTIDE SEQUENCE</scope>
</reference>
<dbReference type="AlphaFoldDB" id="T1A519"/>
<dbReference type="InterPro" id="IPR036188">
    <property type="entry name" value="FAD/NAD-bd_sf"/>
</dbReference>
<comment type="caution">
    <text evidence="1">The sequence shown here is derived from an EMBL/GenBank/DDBJ whole genome shotgun (WGS) entry which is preliminary data.</text>
</comment>
<name>T1A519_9ZZZZ</name>
<proteinExistence type="predicted"/>
<dbReference type="Gene3D" id="3.50.50.60">
    <property type="entry name" value="FAD/NAD(P)-binding domain"/>
    <property type="match status" value="1"/>
</dbReference>
<evidence type="ECO:0000313" key="1">
    <source>
        <dbReference type="EMBL" id="EQD52047.1"/>
    </source>
</evidence>
<dbReference type="PANTHER" id="PTHR21197:SF0">
    <property type="entry name" value="UDP-GALACTOPYRANOSE MUTASE"/>
    <property type="match status" value="1"/>
</dbReference>
<reference evidence="1" key="1">
    <citation type="submission" date="2013-08" db="EMBL/GenBank/DDBJ databases">
        <authorList>
            <person name="Mendez C."/>
            <person name="Richter M."/>
            <person name="Ferrer M."/>
            <person name="Sanchez J."/>
        </authorList>
    </citation>
    <scope>NUCLEOTIDE SEQUENCE</scope>
</reference>
<gene>
    <name evidence="1" type="ORF">B2A_06718</name>
</gene>
<sequence>MVVGGIARTVEREGWRFDIGGHRFFTKVPEVAALWHEILPREDFLVRPRLSRIYYGGKFFDYPIRLGNAISGLGVVESVKCGLSYLSVRVHRPQDTQSFEGWVAARFGWRLYTM</sequence>
<organism evidence="1">
    <name type="scientific">mine drainage metagenome</name>
    <dbReference type="NCBI Taxonomy" id="410659"/>
    <lineage>
        <taxon>unclassified sequences</taxon>
        <taxon>metagenomes</taxon>
        <taxon>ecological metagenomes</taxon>
    </lineage>
</organism>
<dbReference type="PANTHER" id="PTHR21197">
    <property type="entry name" value="UDP-GALACTOPYRANOSE MUTASE"/>
    <property type="match status" value="1"/>
</dbReference>
<dbReference type="GO" id="GO:0050660">
    <property type="term" value="F:flavin adenine dinucleotide binding"/>
    <property type="evidence" value="ECO:0007669"/>
    <property type="project" value="TreeGrafter"/>
</dbReference>